<dbReference type="GO" id="GO:0016799">
    <property type="term" value="F:hydrolase activity, hydrolyzing N-glycosyl compounds"/>
    <property type="evidence" value="ECO:0007669"/>
    <property type="project" value="InterPro"/>
</dbReference>
<keyword evidence="1" id="KW-1133">Transmembrane helix</keyword>
<gene>
    <name evidence="3" type="ORF">VMCG_07140</name>
</gene>
<evidence type="ECO:0000313" key="3">
    <source>
        <dbReference type="EMBL" id="ROV98334.1"/>
    </source>
</evidence>
<dbReference type="PANTHER" id="PTHR35041:SF3">
    <property type="entry name" value="FORMYLMETHIONINE DEFORMYLASE-LIKE PROTEIN"/>
    <property type="match status" value="1"/>
</dbReference>
<dbReference type="AlphaFoldDB" id="A0A423W4R8"/>
<comment type="caution">
    <text evidence="3">The sequence shown here is derived from an EMBL/GenBank/DDBJ whole genome shotgun (WGS) entry which is preliminary data.</text>
</comment>
<keyword evidence="4" id="KW-1185">Reference proteome</keyword>
<evidence type="ECO:0000256" key="1">
    <source>
        <dbReference type="SAM" id="Phobius"/>
    </source>
</evidence>
<dbReference type="PANTHER" id="PTHR35041">
    <property type="entry name" value="MEDIATOR OF RNA POLYMERASE II TRANSCRIPTION SUBUNIT 1"/>
    <property type="match status" value="1"/>
</dbReference>
<sequence length="933" mass="105207">MKSPMFMVVFFVIGLSLSIAHCAFYRGLDGKIVGSPYSQEQNLRLGTAFSFISQLALTACAWKSYTQWLWRAVQKKKWTVNGLNKAFGADTSPSSIASLEMIRNFKLGTLVAFFAWCLVLPPFFTPATLFVYQSEEATEIEQNVPYLSIAHSDAGKKYAYSPPLNKSTIKSETDTSREFVGPRTILTLLSTAAASQGEILSIKAPYNHSSYDTHFYGPVVVCSDANTSTVSIIEEFLREQAAEPVGTAYLNESAYYAFVPAWDSNGELIAMDEPRYQQPTNATNELWLTFQRYAFSDDMERAAERKYQVCRLHNATYDLSLSWDRGFQDITGSYAVKEEVSFPHDKMGDISKYAQHAYSAFMWTLTDQLVGSFAWYIESEPSPFRPAQFGDINSPIQRNSLLGSSDLDVFFDFNTEKRLYLWDPDQASHLSDQRKQDKALARNRTLAVLIEELSFNITDIAGAAEDPQIDSDNEASAEVWAWGLAQNPGVKGIYIAEPRWVNLGYYMTSKDFGRCIGLVGKLQPPLEGGDPPLTTVLAGRMTLEIIDSRQVDGRPLNEEERKLLMRCIKPENGGKEDSVKHARLVAMDYLSTMRTRCKRFDAYIDVSCLNRLQIPINLKTHYHDELVARTAEELDAFHKIMEMPTDDEVVIEQRRTELREWYSKALDRKKAEFGGEYPIGDISYDHLRDEIRKHDKTIAFGGASLTALQEILETEPLLGKKIHYYQQGGTFDSKLNILGNPYNFALNTKAAEYVFAHHKELASFTLIPTDTTKKIEWTVKGLTRLSPAVGVRSLAFHGRYDPWEMISPKERSVGSTKTDEFMTWRSEWINDPLYSTPDSKGYKAVMADLTAFLAAFTDAFKEFKTKEGVIKQVSIRVAMEQTIPNSNQMVLTKFEGSSIKCLMLDMPDHSQGVLVEDALGLVDSALQTISPTI</sequence>
<name>A0A423W4R8_9PEZI</name>
<proteinExistence type="predicted"/>
<protein>
    <submittedName>
        <fullName evidence="3">Uncharacterized protein</fullName>
    </submittedName>
</protein>
<keyword evidence="1" id="KW-0472">Membrane</keyword>
<feature type="transmembrane region" description="Helical" evidence="1">
    <location>
        <begin position="110"/>
        <end position="132"/>
    </location>
</feature>
<reference evidence="3 4" key="1">
    <citation type="submission" date="2015-09" db="EMBL/GenBank/DDBJ databases">
        <title>Host preference determinants of Valsa canker pathogens revealed by comparative genomics.</title>
        <authorList>
            <person name="Yin Z."/>
            <person name="Huang L."/>
        </authorList>
    </citation>
    <scope>NUCLEOTIDE SEQUENCE [LARGE SCALE GENOMIC DNA]</scope>
    <source>
        <strain evidence="3 4">03-1</strain>
    </source>
</reference>
<dbReference type="EMBL" id="LKEA01000026">
    <property type="protein sequence ID" value="ROV98334.1"/>
    <property type="molecule type" value="Genomic_DNA"/>
</dbReference>
<keyword evidence="2" id="KW-0732">Signal</keyword>
<keyword evidence="1" id="KW-0812">Transmembrane</keyword>
<feature type="chain" id="PRO_5019346733" evidence="2">
    <location>
        <begin position="23"/>
        <end position="933"/>
    </location>
</feature>
<evidence type="ECO:0000313" key="4">
    <source>
        <dbReference type="Proteomes" id="UP000283895"/>
    </source>
</evidence>
<feature type="signal peptide" evidence="2">
    <location>
        <begin position="1"/>
        <end position="22"/>
    </location>
</feature>
<dbReference type="STRING" id="356882.A0A423W4R8"/>
<organism evidence="3 4">
    <name type="scientific">Cytospora schulzeri</name>
    <dbReference type="NCBI Taxonomy" id="448051"/>
    <lineage>
        <taxon>Eukaryota</taxon>
        <taxon>Fungi</taxon>
        <taxon>Dikarya</taxon>
        <taxon>Ascomycota</taxon>
        <taxon>Pezizomycotina</taxon>
        <taxon>Sordariomycetes</taxon>
        <taxon>Sordariomycetidae</taxon>
        <taxon>Diaporthales</taxon>
        <taxon>Cytosporaceae</taxon>
        <taxon>Cytospora</taxon>
    </lineage>
</organism>
<evidence type="ECO:0000256" key="2">
    <source>
        <dbReference type="SAM" id="SignalP"/>
    </source>
</evidence>
<dbReference type="Gene3D" id="3.90.245.10">
    <property type="entry name" value="Ribonucleoside hydrolase-like"/>
    <property type="match status" value="1"/>
</dbReference>
<accession>A0A423W4R8</accession>
<dbReference type="InterPro" id="IPR036452">
    <property type="entry name" value="Ribo_hydro-like"/>
</dbReference>
<dbReference type="Proteomes" id="UP000283895">
    <property type="component" value="Unassembled WGS sequence"/>
</dbReference>
<dbReference type="OrthoDB" id="10266018at2759"/>